<dbReference type="EMBL" id="NNRM01000053">
    <property type="protein sequence ID" value="OYR20392.1"/>
    <property type="molecule type" value="Genomic_DNA"/>
</dbReference>
<comment type="caution">
    <text evidence="1">The sequence shown here is derived from an EMBL/GenBank/DDBJ whole genome shotgun (WGS) entry which is preliminary data.</text>
</comment>
<dbReference type="Proteomes" id="UP000216188">
    <property type="component" value="Unassembled WGS sequence"/>
</dbReference>
<organism evidence="1 2">
    <name type="scientific">Brucella pseudogrignonensis</name>
    <dbReference type="NCBI Taxonomy" id="419475"/>
    <lineage>
        <taxon>Bacteria</taxon>
        <taxon>Pseudomonadati</taxon>
        <taxon>Pseudomonadota</taxon>
        <taxon>Alphaproteobacteria</taxon>
        <taxon>Hyphomicrobiales</taxon>
        <taxon>Brucellaceae</taxon>
        <taxon>Brucella/Ochrobactrum group</taxon>
        <taxon>Brucella</taxon>
    </lineage>
</organism>
<gene>
    <name evidence="1" type="ORF">CEV34_5621</name>
</gene>
<protein>
    <submittedName>
        <fullName evidence="1">Uncharacterized protein</fullName>
    </submittedName>
</protein>
<accession>A0A256FZY7</accession>
<sequence>MKVVEDHPHRQDFEAAIATPIYLADKLIKSADEHQKQLSQYWS</sequence>
<evidence type="ECO:0000313" key="1">
    <source>
        <dbReference type="EMBL" id="OYR20392.1"/>
    </source>
</evidence>
<proteinExistence type="predicted"/>
<name>A0A256FZY7_9HYPH</name>
<dbReference type="AlphaFoldDB" id="A0A256FZY7"/>
<reference evidence="1 2" key="1">
    <citation type="submission" date="2017-07" db="EMBL/GenBank/DDBJ databases">
        <title>Phylogenetic study on the rhizospheric bacterium Ochrobactrum sp. A44.</title>
        <authorList>
            <person name="Krzyzanowska D.M."/>
            <person name="Ossowicki A."/>
            <person name="Rajewska M."/>
            <person name="Maciag T."/>
            <person name="Kaczynski Z."/>
            <person name="Czerwicka M."/>
            <person name="Jafra S."/>
        </authorList>
    </citation>
    <scope>NUCLEOTIDE SEQUENCE [LARGE SCALE GENOMIC DNA]</scope>
    <source>
        <strain evidence="1 2">CCUG 30717</strain>
    </source>
</reference>
<evidence type="ECO:0000313" key="2">
    <source>
        <dbReference type="Proteomes" id="UP000216188"/>
    </source>
</evidence>
<keyword evidence="2" id="KW-1185">Reference proteome</keyword>